<reference evidence="1 2" key="1">
    <citation type="journal article" date="2024" name="Commun. Biol.">
        <title>Comparative genomic analysis of thermophilic fungi reveals convergent evolutionary adaptations and gene losses.</title>
        <authorList>
            <person name="Steindorff A.S."/>
            <person name="Aguilar-Pontes M.V."/>
            <person name="Robinson A.J."/>
            <person name="Andreopoulos B."/>
            <person name="LaButti K."/>
            <person name="Kuo A."/>
            <person name="Mondo S."/>
            <person name="Riley R."/>
            <person name="Otillar R."/>
            <person name="Haridas S."/>
            <person name="Lipzen A."/>
            <person name="Grimwood J."/>
            <person name="Schmutz J."/>
            <person name="Clum A."/>
            <person name="Reid I.D."/>
            <person name="Moisan M.C."/>
            <person name="Butler G."/>
            <person name="Nguyen T.T.M."/>
            <person name="Dewar K."/>
            <person name="Conant G."/>
            <person name="Drula E."/>
            <person name="Henrissat B."/>
            <person name="Hansel C."/>
            <person name="Singer S."/>
            <person name="Hutchinson M.I."/>
            <person name="de Vries R.P."/>
            <person name="Natvig D.O."/>
            <person name="Powell A.J."/>
            <person name="Tsang A."/>
            <person name="Grigoriev I.V."/>
        </authorList>
    </citation>
    <scope>NUCLEOTIDE SEQUENCE [LARGE SCALE GENOMIC DNA]</scope>
    <source>
        <strain evidence="1 2">CBS 494.80</strain>
    </source>
</reference>
<name>A0ABR4CS63_9HELO</name>
<evidence type="ECO:0000313" key="2">
    <source>
        <dbReference type="Proteomes" id="UP001595075"/>
    </source>
</evidence>
<organism evidence="1 2">
    <name type="scientific">Oculimacula yallundae</name>
    <dbReference type="NCBI Taxonomy" id="86028"/>
    <lineage>
        <taxon>Eukaryota</taxon>
        <taxon>Fungi</taxon>
        <taxon>Dikarya</taxon>
        <taxon>Ascomycota</taxon>
        <taxon>Pezizomycotina</taxon>
        <taxon>Leotiomycetes</taxon>
        <taxon>Helotiales</taxon>
        <taxon>Ploettnerulaceae</taxon>
        <taxon>Oculimacula</taxon>
    </lineage>
</organism>
<comment type="caution">
    <text evidence="1">The sequence shown here is derived from an EMBL/GenBank/DDBJ whole genome shotgun (WGS) entry which is preliminary data.</text>
</comment>
<dbReference type="Proteomes" id="UP001595075">
    <property type="component" value="Unassembled WGS sequence"/>
</dbReference>
<dbReference type="EMBL" id="JAZHXI010000004">
    <property type="protein sequence ID" value="KAL2072612.1"/>
    <property type="molecule type" value="Genomic_DNA"/>
</dbReference>
<sequence>MGMDLEIPSRRPDDPRRSKTKLIIAHSTGNRLNQLRKKGNITFLTEPGLGLGLGLGPGISLLRTAITLRSLERFRRQQTTICIKLTRKFGKRDDNPGLNTNIILQIKNQERETWTLVIGI</sequence>
<evidence type="ECO:0000313" key="1">
    <source>
        <dbReference type="EMBL" id="KAL2072612.1"/>
    </source>
</evidence>
<protein>
    <submittedName>
        <fullName evidence="1">Uncharacterized protein</fullName>
    </submittedName>
</protein>
<keyword evidence="2" id="KW-1185">Reference proteome</keyword>
<accession>A0ABR4CS63</accession>
<gene>
    <name evidence="1" type="ORF">VTL71DRAFT_11955</name>
</gene>
<proteinExistence type="predicted"/>